<evidence type="ECO:0000313" key="2">
    <source>
        <dbReference type="EMBL" id="TNH31758.1"/>
    </source>
</evidence>
<name>A0A5C4R060_9ACTN</name>
<feature type="non-terminal residue" evidence="2">
    <location>
        <position position="1"/>
    </location>
</feature>
<sequence length="92" mass="9574">RRAPAVVRGGAAGLGGGPVPAHTHSEALAVLQQAVRDKALVWVGYVDAHGATASRLVKPVSIGAGYLRAEDERTEMLHTFALHRITAAVLAD</sequence>
<dbReference type="Pfam" id="PF13280">
    <property type="entry name" value="WYL"/>
    <property type="match status" value="1"/>
</dbReference>
<evidence type="ECO:0000313" key="3">
    <source>
        <dbReference type="Proteomes" id="UP000306145"/>
    </source>
</evidence>
<dbReference type="OrthoDB" id="3415124at2"/>
<keyword evidence="3" id="KW-1185">Reference proteome</keyword>
<dbReference type="Proteomes" id="UP000306145">
    <property type="component" value="Unassembled WGS sequence"/>
</dbReference>
<dbReference type="PROSITE" id="PS52050">
    <property type="entry name" value="WYL"/>
    <property type="match status" value="1"/>
</dbReference>
<feature type="domain" description="WYL" evidence="1">
    <location>
        <begin position="26"/>
        <end position="88"/>
    </location>
</feature>
<dbReference type="EMBL" id="VDFY01000050">
    <property type="protein sequence ID" value="TNH31758.1"/>
    <property type="molecule type" value="Genomic_DNA"/>
</dbReference>
<gene>
    <name evidence="2" type="ORF">FHG89_00615</name>
</gene>
<dbReference type="AlphaFoldDB" id="A0A5C4R060"/>
<proteinExistence type="predicted"/>
<comment type="caution">
    <text evidence="2">The sequence shown here is derived from an EMBL/GenBank/DDBJ whole genome shotgun (WGS) entry which is preliminary data.</text>
</comment>
<accession>A0A5C4R060</accession>
<organism evidence="2 3">
    <name type="scientific">Micromonospora orduensis</name>
    <dbReference type="NCBI Taxonomy" id="1420891"/>
    <lineage>
        <taxon>Bacteria</taxon>
        <taxon>Bacillati</taxon>
        <taxon>Actinomycetota</taxon>
        <taxon>Actinomycetes</taxon>
        <taxon>Micromonosporales</taxon>
        <taxon>Micromonosporaceae</taxon>
        <taxon>Micromonospora</taxon>
    </lineage>
</organism>
<protein>
    <submittedName>
        <fullName evidence="2">WYL domain-containing protein</fullName>
    </submittedName>
</protein>
<reference evidence="2 3" key="1">
    <citation type="submission" date="2019-06" db="EMBL/GenBank/DDBJ databases">
        <title>Micromonospora ordensis sp. nov., isolated from deep marine sediment.</title>
        <authorList>
            <person name="Veyisoglu A."/>
            <person name="Carro L."/>
            <person name="Klenk H.-P."/>
            <person name="Sahin N."/>
        </authorList>
    </citation>
    <scope>NUCLEOTIDE SEQUENCE [LARGE SCALE GENOMIC DNA]</scope>
    <source>
        <strain evidence="2 3">S2509</strain>
    </source>
</reference>
<evidence type="ECO:0000259" key="1">
    <source>
        <dbReference type="Pfam" id="PF13280"/>
    </source>
</evidence>
<dbReference type="InterPro" id="IPR026881">
    <property type="entry name" value="WYL_dom"/>
</dbReference>